<dbReference type="SUPFAM" id="SSF55073">
    <property type="entry name" value="Nucleotide cyclase"/>
    <property type="match status" value="1"/>
</dbReference>
<dbReference type="GO" id="GO:0005886">
    <property type="term" value="C:plasma membrane"/>
    <property type="evidence" value="ECO:0007669"/>
    <property type="project" value="TreeGrafter"/>
</dbReference>
<feature type="modified residue" description="4-aspartylphosphate" evidence="1">
    <location>
        <position position="59"/>
    </location>
</feature>
<dbReference type="SMART" id="SM00448">
    <property type="entry name" value="REC"/>
    <property type="match status" value="1"/>
</dbReference>
<dbReference type="PANTHER" id="PTHR45138">
    <property type="entry name" value="REGULATORY COMPONENTS OF SENSORY TRANSDUCTION SYSTEM"/>
    <property type="match status" value="1"/>
</dbReference>
<dbReference type="InterPro" id="IPR011006">
    <property type="entry name" value="CheY-like_superfamily"/>
</dbReference>
<dbReference type="EMBL" id="RSCM01000017">
    <property type="protein sequence ID" value="RUS93751.1"/>
    <property type="molecule type" value="Genomic_DNA"/>
</dbReference>
<dbReference type="Gene3D" id="3.40.50.2300">
    <property type="match status" value="1"/>
</dbReference>
<dbReference type="GO" id="GO:0000160">
    <property type="term" value="P:phosphorelay signal transduction system"/>
    <property type="evidence" value="ECO:0007669"/>
    <property type="project" value="InterPro"/>
</dbReference>
<gene>
    <name evidence="4" type="ORF">DSM107003_42520</name>
</gene>
<feature type="domain" description="Response regulatory" evidence="2">
    <location>
        <begin position="10"/>
        <end position="126"/>
    </location>
</feature>
<evidence type="ECO:0000313" key="5">
    <source>
        <dbReference type="Proteomes" id="UP000276103"/>
    </source>
</evidence>
<protein>
    <submittedName>
        <fullName evidence="4">Diguanylate cyclase response regulator</fullName>
    </submittedName>
</protein>
<keyword evidence="1" id="KW-0597">Phosphoprotein</keyword>
<dbReference type="AlphaFoldDB" id="A0A433UIS7"/>
<dbReference type="RefSeq" id="WP_127056072.1">
    <property type="nucleotide sequence ID" value="NZ_RSCM01000017.1"/>
</dbReference>
<accession>A0A433UIS7</accession>
<dbReference type="PROSITE" id="PS50887">
    <property type="entry name" value="GGDEF"/>
    <property type="match status" value="1"/>
</dbReference>
<dbReference type="Pfam" id="PF00072">
    <property type="entry name" value="Response_reg"/>
    <property type="match status" value="1"/>
</dbReference>
<dbReference type="CDD" id="cd01949">
    <property type="entry name" value="GGDEF"/>
    <property type="match status" value="1"/>
</dbReference>
<dbReference type="Proteomes" id="UP000276103">
    <property type="component" value="Unassembled WGS sequence"/>
</dbReference>
<proteinExistence type="predicted"/>
<comment type="caution">
    <text evidence="4">The sequence shown here is derived from an EMBL/GenBank/DDBJ whole genome shotgun (WGS) entry which is preliminary data.</text>
</comment>
<evidence type="ECO:0000256" key="1">
    <source>
        <dbReference type="PROSITE-ProRule" id="PRU00169"/>
    </source>
</evidence>
<dbReference type="InterPro" id="IPR050469">
    <property type="entry name" value="Diguanylate_Cyclase"/>
</dbReference>
<dbReference type="PANTHER" id="PTHR45138:SF9">
    <property type="entry name" value="DIGUANYLATE CYCLASE DGCM-RELATED"/>
    <property type="match status" value="1"/>
</dbReference>
<dbReference type="InterPro" id="IPR029787">
    <property type="entry name" value="Nucleotide_cyclase"/>
</dbReference>
<evidence type="ECO:0000313" key="4">
    <source>
        <dbReference type="EMBL" id="RUS93751.1"/>
    </source>
</evidence>
<dbReference type="GO" id="GO:1902201">
    <property type="term" value="P:negative regulation of bacterial-type flagellum-dependent cell motility"/>
    <property type="evidence" value="ECO:0007669"/>
    <property type="project" value="TreeGrafter"/>
</dbReference>
<dbReference type="InterPro" id="IPR000160">
    <property type="entry name" value="GGDEF_dom"/>
</dbReference>
<dbReference type="Pfam" id="PF00990">
    <property type="entry name" value="GGDEF"/>
    <property type="match status" value="1"/>
</dbReference>
<dbReference type="CDD" id="cd19920">
    <property type="entry name" value="REC_PA4781-like"/>
    <property type="match status" value="1"/>
</dbReference>
<dbReference type="GO" id="GO:0043709">
    <property type="term" value="P:cell adhesion involved in single-species biofilm formation"/>
    <property type="evidence" value="ECO:0007669"/>
    <property type="project" value="TreeGrafter"/>
</dbReference>
<dbReference type="GO" id="GO:0052621">
    <property type="term" value="F:diguanylate cyclase activity"/>
    <property type="evidence" value="ECO:0007669"/>
    <property type="project" value="TreeGrafter"/>
</dbReference>
<reference evidence="4 5" key="1">
    <citation type="journal article" date="2019" name="Genome Biol. Evol.">
        <title>Day and night: Metabolic profiles and evolutionary relationships of six axenic non-marine cyanobacteria.</title>
        <authorList>
            <person name="Will S.E."/>
            <person name="Henke P."/>
            <person name="Boedeker C."/>
            <person name="Huang S."/>
            <person name="Brinkmann H."/>
            <person name="Rohde M."/>
            <person name="Jarek M."/>
            <person name="Friedl T."/>
            <person name="Seufert S."/>
            <person name="Schumacher M."/>
            <person name="Overmann J."/>
            <person name="Neumann-Schaal M."/>
            <person name="Petersen J."/>
        </authorList>
    </citation>
    <scope>NUCLEOTIDE SEQUENCE [LARGE SCALE GENOMIC DNA]</scope>
    <source>
        <strain evidence="4 5">SAG 1403-4b</strain>
    </source>
</reference>
<dbReference type="InterPro" id="IPR043128">
    <property type="entry name" value="Rev_trsase/Diguanyl_cyclase"/>
</dbReference>
<dbReference type="FunFam" id="3.30.70.270:FF:000001">
    <property type="entry name" value="Diguanylate cyclase domain protein"/>
    <property type="match status" value="1"/>
</dbReference>
<dbReference type="SMART" id="SM00267">
    <property type="entry name" value="GGDEF"/>
    <property type="match status" value="1"/>
</dbReference>
<dbReference type="InterPro" id="IPR001789">
    <property type="entry name" value="Sig_transdc_resp-reg_receiver"/>
</dbReference>
<dbReference type="NCBIfam" id="TIGR00254">
    <property type="entry name" value="GGDEF"/>
    <property type="match status" value="1"/>
</dbReference>
<evidence type="ECO:0000259" key="2">
    <source>
        <dbReference type="PROSITE" id="PS50110"/>
    </source>
</evidence>
<evidence type="ECO:0000259" key="3">
    <source>
        <dbReference type="PROSITE" id="PS50887"/>
    </source>
</evidence>
<feature type="domain" description="GGDEF" evidence="3">
    <location>
        <begin position="183"/>
        <end position="316"/>
    </location>
</feature>
<sequence>MTLFNPEDCLILVVDDVKLNLQVIANILDKVGYEYTLVSNGNQALERAKSARPDLILLDLMMPEMDGLEVCEQIQNNPELSEIPIIFISASKQQDHLLQAFEKGAVDYITKPFYAAELLARVRMHLELKYSRQELKKLLHEQGELVKKLETLANTDPLTGVWNRRYLLMIAEQEIKRSQRYYLSFAVLLIDIDYFKRINDTFGHSIGDEVIIFMTKTVLSYLRQVDFFGRFGGEEFVVLLPETDINAAIIVAERIRENINNQYIFVGEKKVSITVSIGIASYNSADKTIDTIIQRADKALYQAKNQGRNRVIADTAGNRE</sequence>
<dbReference type="OrthoDB" id="9115at2"/>
<dbReference type="PROSITE" id="PS50110">
    <property type="entry name" value="RESPONSE_REGULATORY"/>
    <property type="match status" value="1"/>
</dbReference>
<dbReference type="SUPFAM" id="SSF52172">
    <property type="entry name" value="CheY-like"/>
    <property type="match status" value="1"/>
</dbReference>
<keyword evidence="5" id="KW-1185">Reference proteome</keyword>
<dbReference type="Gene3D" id="3.30.70.270">
    <property type="match status" value="1"/>
</dbReference>
<organism evidence="4 5">
    <name type="scientific">Trichormus variabilis SAG 1403-4b</name>
    <dbReference type="NCBI Taxonomy" id="447716"/>
    <lineage>
        <taxon>Bacteria</taxon>
        <taxon>Bacillati</taxon>
        <taxon>Cyanobacteriota</taxon>
        <taxon>Cyanophyceae</taxon>
        <taxon>Nostocales</taxon>
        <taxon>Nostocaceae</taxon>
        <taxon>Trichormus</taxon>
    </lineage>
</organism>
<name>A0A433UIS7_ANAVA</name>